<dbReference type="AlphaFoldDB" id="K9VMN0"/>
<evidence type="ECO:0000313" key="2">
    <source>
        <dbReference type="Proteomes" id="UP000010478"/>
    </source>
</evidence>
<evidence type="ECO:0000313" key="1">
    <source>
        <dbReference type="EMBL" id="AFZ08732.1"/>
    </source>
</evidence>
<keyword evidence="2" id="KW-1185">Reference proteome</keyword>
<name>K9VMN0_9CYAN</name>
<dbReference type="InterPro" id="IPR009057">
    <property type="entry name" value="Homeodomain-like_sf"/>
</dbReference>
<dbReference type="KEGG" id="oni:Osc7112_4425"/>
<sequence>MTPEDFYMNPTLPIVHSDPEILGGTPVSIATRVPMKTVLDCLEAGD</sequence>
<dbReference type="Proteomes" id="UP000010478">
    <property type="component" value="Chromosome"/>
</dbReference>
<gene>
    <name evidence="1" type="ORF">Osc7112_4425</name>
</gene>
<accession>K9VMN0</accession>
<dbReference type="Pfam" id="PF04255">
    <property type="entry name" value="DUF433"/>
    <property type="match status" value="1"/>
</dbReference>
<dbReference type="HOGENOM" id="CLU_3186632_0_0_3"/>
<evidence type="ECO:0008006" key="3">
    <source>
        <dbReference type="Google" id="ProtNLM"/>
    </source>
</evidence>
<dbReference type="eggNOG" id="COG2442">
    <property type="taxonomic scope" value="Bacteria"/>
</dbReference>
<dbReference type="SUPFAM" id="SSF46689">
    <property type="entry name" value="Homeodomain-like"/>
    <property type="match status" value="1"/>
</dbReference>
<dbReference type="EMBL" id="CP003614">
    <property type="protein sequence ID" value="AFZ08732.1"/>
    <property type="molecule type" value="Genomic_DNA"/>
</dbReference>
<protein>
    <recommendedName>
        <fullName evidence="3">DUF433 domain-containing protein</fullName>
    </recommendedName>
</protein>
<proteinExistence type="predicted"/>
<organism evidence="1 2">
    <name type="scientific">Phormidium nigroviride PCC 7112</name>
    <dbReference type="NCBI Taxonomy" id="179408"/>
    <lineage>
        <taxon>Bacteria</taxon>
        <taxon>Bacillati</taxon>
        <taxon>Cyanobacteriota</taxon>
        <taxon>Cyanophyceae</taxon>
        <taxon>Oscillatoriophycideae</taxon>
        <taxon>Oscillatoriales</taxon>
        <taxon>Oscillatoriaceae</taxon>
        <taxon>Phormidium</taxon>
    </lineage>
</organism>
<dbReference type="InterPro" id="IPR007367">
    <property type="entry name" value="DUF433"/>
</dbReference>
<reference evidence="1 2" key="1">
    <citation type="submission" date="2012-05" db="EMBL/GenBank/DDBJ databases">
        <title>Finished chromosome of genome of Oscillatoria sp. PCC 7112.</title>
        <authorList>
            <consortium name="US DOE Joint Genome Institute"/>
            <person name="Gugger M."/>
            <person name="Coursin T."/>
            <person name="Rippka R."/>
            <person name="Tandeau De Marsac N."/>
            <person name="Huntemann M."/>
            <person name="Wei C.-L."/>
            <person name="Han J."/>
            <person name="Detter J.C."/>
            <person name="Han C."/>
            <person name="Tapia R."/>
            <person name="Davenport K."/>
            <person name="Daligault H."/>
            <person name="Erkkila T."/>
            <person name="Gu W."/>
            <person name="Munk A.C.C."/>
            <person name="Teshima H."/>
            <person name="Xu Y."/>
            <person name="Chain P."/>
            <person name="Chen A."/>
            <person name="Krypides N."/>
            <person name="Mavromatis K."/>
            <person name="Markowitz V."/>
            <person name="Szeto E."/>
            <person name="Ivanova N."/>
            <person name="Mikhailova N."/>
            <person name="Ovchinnikova G."/>
            <person name="Pagani I."/>
            <person name="Pati A."/>
            <person name="Goodwin L."/>
            <person name="Peters L."/>
            <person name="Pitluck S."/>
            <person name="Woyke T."/>
            <person name="Kerfeld C."/>
        </authorList>
    </citation>
    <scope>NUCLEOTIDE SEQUENCE [LARGE SCALE GENOMIC DNA]</scope>
    <source>
        <strain evidence="1 2">PCC 7112</strain>
    </source>
</reference>
<dbReference type="PATRIC" id="fig|179408.3.peg.5495"/>